<keyword evidence="7" id="KW-0539">Nucleus</keyword>
<dbReference type="Pfam" id="PF04082">
    <property type="entry name" value="Fungal_trans"/>
    <property type="match status" value="1"/>
</dbReference>
<dbReference type="Gene3D" id="4.10.240.10">
    <property type="entry name" value="Zn(2)-C6 fungal-type DNA-binding domain"/>
    <property type="match status" value="1"/>
</dbReference>
<dbReference type="FunFam" id="3.30.160.60:FF:002343">
    <property type="entry name" value="Zinc finger protein 33A"/>
    <property type="match status" value="1"/>
</dbReference>
<dbReference type="Gene3D" id="3.30.160.60">
    <property type="entry name" value="Classic Zinc Finger"/>
    <property type="match status" value="2"/>
</dbReference>
<evidence type="ECO:0000256" key="5">
    <source>
        <dbReference type="ARBA" id="ARBA00023125"/>
    </source>
</evidence>
<dbReference type="PROSITE" id="PS50157">
    <property type="entry name" value="ZINC_FINGER_C2H2_2"/>
    <property type="match status" value="2"/>
</dbReference>
<accession>A0A319E9U0</accession>
<reference evidence="12 13" key="1">
    <citation type="submission" date="2018-02" db="EMBL/GenBank/DDBJ databases">
        <title>The genomes of Aspergillus section Nigri reveals drivers in fungal speciation.</title>
        <authorList>
            <consortium name="DOE Joint Genome Institute"/>
            <person name="Vesth T.C."/>
            <person name="Nybo J."/>
            <person name="Theobald S."/>
            <person name="Brandl J."/>
            <person name="Frisvad J.C."/>
            <person name="Nielsen K.F."/>
            <person name="Lyhne E.K."/>
            <person name="Kogle M.E."/>
            <person name="Kuo A."/>
            <person name="Riley R."/>
            <person name="Clum A."/>
            <person name="Nolan M."/>
            <person name="Lipzen A."/>
            <person name="Salamov A."/>
            <person name="Henrissat B."/>
            <person name="Wiebenga A."/>
            <person name="De vries R.P."/>
            <person name="Grigoriev I.V."/>
            <person name="Mortensen U.H."/>
            <person name="Andersen M.R."/>
            <person name="Baker S.E."/>
        </authorList>
    </citation>
    <scope>NUCLEOTIDE SEQUENCE [LARGE SCALE GENOMIC DNA]</scope>
    <source>
        <strain evidence="12 13">CBS 121057</strain>
    </source>
</reference>
<evidence type="ECO:0000259" key="11">
    <source>
        <dbReference type="PROSITE" id="PS50157"/>
    </source>
</evidence>
<feature type="domain" description="Zn(2)-C6 fungal-type" evidence="10">
    <location>
        <begin position="77"/>
        <end position="106"/>
    </location>
</feature>
<dbReference type="InterPro" id="IPR007219">
    <property type="entry name" value="XnlR_reg_dom"/>
</dbReference>
<dbReference type="STRING" id="1448318.A0A319E9U0"/>
<evidence type="ECO:0000256" key="6">
    <source>
        <dbReference type="ARBA" id="ARBA00023163"/>
    </source>
</evidence>
<evidence type="ECO:0000256" key="9">
    <source>
        <dbReference type="SAM" id="MobiDB-lite"/>
    </source>
</evidence>
<protein>
    <submittedName>
        <fullName evidence="12">Early growth response protein</fullName>
    </submittedName>
</protein>
<evidence type="ECO:0000259" key="10">
    <source>
        <dbReference type="PROSITE" id="PS50048"/>
    </source>
</evidence>
<evidence type="ECO:0000313" key="13">
    <source>
        <dbReference type="Proteomes" id="UP000248423"/>
    </source>
</evidence>
<keyword evidence="2 8" id="KW-0863">Zinc-finger</keyword>
<dbReference type="InterPro" id="IPR013087">
    <property type="entry name" value="Znf_C2H2_type"/>
</dbReference>
<dbReference type="Pfam" id="PF00096">
    <property type="entry name" value="zf-C2H2"/>
    <property type="match status" value="2"/>
</dbReference>
<sequence length="821" mass="92398">MQSAVLRCEVCNASFHRREHYQRHIRTHTQEKPFACAECGQRFGRVDSLARHYDTVHEHAYPAASDQTSERRRVAQACKRCNLSKVRCDGESPCQRCRTHGADCSYQPPQKRKLADSSAARPKRHCGRDLNQNLEQPALPYQDGVPTQLSGDIILPSVTQTAGPTQALPPVATRRVENADTSGLAGHLTTLVAAADENSPLFHTDAMGFESLLGIDVDTNVLSDLFEQGPSLDELNDIWLASADMESQALHPISRISRPVTPLTPTAVAELYSHSHSPESDAAMEPRRYHPTVINVDAQLSFPDMESLSAEQVDEENFAHVEEVPVAAVEEVLRMAKVMESTPTFPRFTELRIPPLPVINSWVQLYFEHFHPVFPVLHRPTFCTPETHWLLIFTVSAIGAQFSALPHAQTCSRAMHEMVRRQSSYLCEHRNGNARELWLTLVLLLNQLGLRYSGERRALEIAEVYQTLQVTVARRNRLFKNTVSLDKILQLELPIVQKWQIWTLDEQRRRTGFAIWLSDTAFHTHLDLSSVIRADEMQNTLPQAEELWQASTAQGWASFPSRNTPLTMGDITADRSWSVAWSKTGALGKQVILQLLLDAVNGCGRPQGFSVSPFLATNQVDEELRHLLEITDKEVELSTELKACVAHRLIILYALMLNNLPNMLLLPTALKIKCQHFREGELGRLRDDWDAAPRQRRLAIFYAARVIETVRSHYCAHFSTPVIFFRATLALWLYSAFYSPPCPSVATEAPSIALRAPDWGGVRATGWIDSGWGRVKLPGIGDFMSAPGRTKLLDVCILGLRTIRFWGISKIYEQVLTRLRA</sequence>
<dbReference type="SMART" id="SM00066">
    <property type="entry name" value="GAL4"/>
    <property type="match status" value="1"/>
</dbReference>
<evidence type="ECO:0000256" key="2">
    <source>
        <dbReference type="ARBA" id="ARBA00022771"/>
    </source>
</evidence>
<dbReference type="PANTHER" id="PTHR47660">
    <property type="entry name" value="TRANSCRIPTION FACTOR WITH C2H2 AND ZN(2)-CYS(6) DNA BINDING DOMAIN (EUROFUNG)-RELATED-RELATED"/>
    <property type="match status" value="1"/>
</dbReference>
<dbReference type="GO" id="GO:0003677">
    <property type="term" value="F:DNA binding"/>
    <property type="evidence" value="ECO:0007669"/>
    <property type="project" value="UniProtKB-KW"/>
</dbReference>
<dbReference type="Proteomes" id="UP000248423">
    <property type="component" value="Unassembled WGS sequence"/>
</dbReference>
<keyword evidence="3" id="KW-0862">Zinc</keyword>
<dbReference type="EMBL" id="KZ826351">
    <property type="protein sequence ID" value="PYI06180.1"/>
    <property type="molecule type" value="Genomic_DNA"/>
</dbReference>
<dbReference type="GO" id="GO:0006351">
    <property type="term" value="P:DNA-templated transcription"/>
    <property type="evidence" value="ECO:0007669"/>
    <property type="project" value="InterPro"/>
</dbReference>
<organism evidence="12 13">
    <name type="scientific">Aspergillus sclerotiicarbonarius (strain CBS 121057 / IBT 28362)</name>
    <dbReference type="NCBI Taxonomy" id="1448318"/>
    <lineage>
        <taxon>Eukaryota</taxon>
        <taxon>Fungi</taxon>
        <taxon>Dikarya</taxon>
        <taxon>Ascomycota</taxon>
        <taxon>Pezizomycotina</taxon>
        <taxon>Eurotiomycetes</taxon>
        <taxon>Eurotiomycetidae</taxon>
        <taxon>Eurotiales</taxon>
        <taxon>Aspergillaceae</taxon>
        <taxon>Aspergillus</taxon>
        <taxon>Aspergillus subgen. Circumdati</taxon>
    </lineage>
</organism>
<feature type="domain" description="C2H2-type" evidence="11">
    <location>
        <begin position="6"/>
        <end position="33"/>
    </location>
</feature>
<dbReference type="SMART" id="SM00355">
    <property type="entry name" value="ZnF_C2H2"/>
    <property type="match status" value="2"/>
</dbReference>
<dbReference type="CDD" id="cd00067">
    <property type="entry name" value="GAL4"/>
    <property type="match status" value="1"/>
</dbReference>
<keyword evidence="6" id="KW-0804">Transcription</keyword>
<dbReference type="GO" id="GO:0000981">
    <property type="term" value="F:DNA-binding transcription factor activity, RNA polymerase II-specific"/>
    <property type="evidence" value="ECO:0007669"/>
    <property type="project" value="InterPro"/>
</dbReference>
<dbReference type="SUPFAM" id="SSF57701">
    <property type="entry name" value="Zn2/Cys6 DNA-binding domain"/>
    <property type="match status" value="1"/>
</dbReference>
<dbReference type="PROSITE" id="PS00028">
    <property type="entry name" value="ZINC_FINGER_C2H2_1"/>
    <property type="match status" value="2"/>
</dbReference>
<feature type="domain" description="C2H2-type" evidence="11">
    <location>
        <begin position="34"/>
        <end position="62"/>
    </location>
</feature>
<keyword evidence="5" id="KW-0238">DNA-binding</keyword>
<evidence type="ECO:0000256" key="4">
    <source>
        <dbReference type="ARBA" id="ARBA00023015"/>
    </source>
</evidence>
<evidence type="ECO:0000256" key="3">
    <source>
        <dbReference type="ARBA" id="ARBA00022833"/>
    </source>
</evidence>
<dbReference type="InterPro" id="IPR036864">
    <property type="entry name" value="Zn2-C6_fun-type_DNA-bd_sf"/>
</dbReference>
<dbReference type="InterPro" id="IPR036236">
    <property type="entry name" value="Znf_C2H2_sf"/>
</dbReference>
<keyword evidence="1" id="KW-0479">Metal-binding</keyword>
<keyword evidence="13" id="KW-1185">Reference proteome</keyword>
<keyword evidence="4" id="KW-0805">Transcription regulation</keyword>
<evidence type="ECO:0000256" key="7">
    <source>
        <dbReference type="ARBA" id="ARBA00023242"/>
    </source>
</evidence>
<dbReference type="OrthoDB" id="1405595at2759"/>
<dbReference type="SUPFAM" id="SSF57667">
    <property type="entry name" value="beta-beta-alpha zinc fingers"/>
    <property type="match status" value="1"/>
</dbReference>
<proteinExistence type="predicted"/>
<gene>
    <name evidence="12" type="ORF">BO78DRAFT_445561</name>
</gene>
<dbReference type="GO" id="GO:0009893">
    <property type="term" value="P:positive regulation of metabolic process"/>
    <property type="evidence" value="ECO:0007669"/>
    <property type="project" value="UniProtKB-ARBA"/>
</dbReference>
<dbReference type="AlphaFoldDB" id="A0A319E9U0"/>
<name>A0A319E9U0_ASPSB</name>
<feature type="region of interest" description="Disordered" evidence="9">
    <location>
        <begin position="104"/>
        <end position="125"/>
    </location>
</feature>
<evidence type="ECO:0000313" key="12">
    <source>
        <dbReference type="EMBL" id="PYI06180.1"/>
    </source>
</evidence>
<dbReference type="CDD" id="cd12148">
    <property type="entry name" value="fungal_TF_MHR"/>
    <property type="match status" value="1"/>
</dbReference>
<evidence type="ECO:0000256" key="8">
    <source>
        <dbReference type="PROSITE-ProRule" id="PRU00042"/>
    </source>
</evidence>
<dbReference type="GO" id="GO:0008270">
    <property type="term" value="F:zinc ion binding"/>
    <property type="evidence" value="ECO:0007669"/>
    <property type="project" value="UniProtKB-KW"/>
</dbReference>
<dbReference type="InterPro" id="IPR001138">
    <property type="entry name" value="Zn2Cys6_DnaBD"/>
</dbReference>
<dbReference type="VEuPathDB" id="FungiDB:BO78DRAFT_445561"/>
<evidence type="ECO:0000256" key="1">
    <source>
        <dbReference type="ARBA" id="ARBA00022723"/>
    </source>
</evidence>
<dbReference type="PROSITE" id="PS50048">
    <property type="entry name" value="ZN2_CY6_FUNGAL_2"/>
    <property type="match status" value="1"/>
</dbReference>
<dbReference type="Pfam" id="PF00172">
    <property type="entry name" value="Zn_clus"/>
    <property type="match status" value="1"/>
</dbReference>